<dbReference type="GO" id="GO:0051539">
    <property type="term" value="F:4 iron, 4 sulfur cluster binding"/>
    <property type="evidence" value="ECO:0007669"/>
    <property type="project" value="UniProtKB-KW"/>
</dbReference>
<dbReference type="InterPro" id="IPR037225">
    <property type="entry name" value="Nuo51_FMN-bd_sf"/>
</dbReference>
<organism evidence="11 12">
    <name type="scientific">Methylotuvimicrobium buryatense</name>
    <name type="common">Methylomicrobium buryatense</name>
    <dbReference type="NCBI Taxonomy" id="95641"/>
    <lineage>
        <taxon>Bacteria</taxon>
        <taxon>Pseudomonadati</taxon>
        <taxon>Pseudomonadota</taxon>
        <taxon>Gammaproteobacteria</taxon>
        <taxon>Methylococcales</taxon>
        <taxon>Methylococcaceae</taxon>
        <taxon>Methylotuvimicrobium</taxon>
    </lineage>
</organism>
<evidence type="ECO:0000313" key="11">
    <source>
        <dbReference type="EMBL" id="QCW83801.1"/>
    </source>
</evidence>
<dbReference type="EMBL" id="CP035467">
    <property type="protein sequence ID" value="QCW83801.1"/>
    <property type="molecule type" value="Genomic_DNA"/>
</dbReference>
<dbReference type="PANTHER" id="PTHR43034:SF2">
    <property type="entry name" value="ION-TRANSLOCATING OXIDOREDUCTASE COMPLEX SUBUNIT C"/>
    <property type="match status" value="1"/>
</dbReference>
<dbReference type="GO" id="GO:0046872">
    <property type="term" value="F:metal ion binding"/>
    <property type="evidence" value="ECO:0007669"/>
    <property type="project" value="UniProtKB-KW"/>
</dbReference>
<keyword evidence="8" id="KW-1003">Cell membrane</keyword>
<feature type="binding site" evidence="8">
    <location>
        <position position="415"/>
    </location>
    <ligand>
        <name>[4Fe-4S] cluster</name>
        <dbReference type="ChEBI" id="CHEBI:49883"/>
        <label>2</label>
    </ligand>
</feature>
<feature type="compositionally biased region" description="Basic and acidic residues" evidence="9">
    <location>
        <begin position="447"/>
        <end position="491"/>
    </location>
</feature>
<feature type="binding site" evidence="8">
    <location>
        <position position="422"/>
    </location>
    <ligand>
        <name>[4Fe-4S] cluster</name>
        <dbReference type="ChEBI" id="CHEBI:49883"/>
        <label>1</label>
    </ligand>
</feature>
<keyword evidence="7 8" id="KW-0411">Iron-sulfur</keyword>
<dbReference type="NCBIfam" id="TIGR01945">
    <property type="entry name" value="rnfC"/>
    <property type="match status" value="1"/>
</dbReference>
<keyword evidence="12" id="KW-1185">Reference proteome</keyword>
<dbReference type="InterPro" id="IPR019554">
    <property type="entry name" value="Soluble_ligand-bd"/>
</dbReference>
<evidence type="ECO:0000256" key="9">
    <source>
        <dbReference type="SAM" id="MobiDB-lite"/>
    </source>
</evidence>
<dbReference type="Proteomes" id="UP000305881">
    <property type="component" value="Chromosome"/>
</dbReference>
<sequence length="491" mass="52928">MIALLQSLRIRGGIHVNEHKQATAGLPIDDSFPLPKRLYIPLQQHVGKPAEPVVRVGDTVFKGQLLAHSQGLISAPVHAPSSGTVADIAEYPAPHPSALPIRTVFLDTDGTDTVQSGESATDPFTLEPEEISLRVASAGVVGLGGATFPSAVKLNLGRQNKIHTLLINGGECEPYLTCDDRLMQENAAEIVDGIRIMLHGMETGRAMVGIEDNKPEALKAMRTAANFHPNIEICKIPTRYPMGWDRQLIRYLTGREVPAGGRATDVGVLMHNVATAYAIHQAIRYGRPLIDRVVTVAGGAVANPKNVRVPIGTLISEVLVFCGADKTRTGRWVMGGPMMGEALPFADVPVVKATSGVLALTGSEVKQGEEQPCIRCARCISVCPAGLLPVDMANRIRNNRLEAAVDIGLKDCISCGSCSYVCPSNIPLVHYFKFAAGELAARQQAKHKSEQTSKLIDERNKRMERIEKQKAEELAQARAAKEQSEKADTTI</sequence>
<keyword evidence="2 8" id="KW-0004">4Fe-4S</keyword>
<evidence type="ECO:0000256" key="6">
    <source>
        <dbReference type="ARBA" id="ARBA00023004"/>
    </source>
</evidence>
<keyword evidence="8" id="KW-0472">Membrane</keyword>
<name>A0A4P9UTT5_METBY</name>
<comment type="subunit">
    <text evidence="8">The complex is composed of six subunits: RnfA, RnfB, RnfC, RnfD, RnfE and RnfG.</text>
</comment>
<reference evidence="12" key="1">
    <citation type="journal article" date="2019" name="J. Bacteriol.">
        <title>A Mutagenic Screen Identifies a TonB-Dependent Receptor Required for the Lanthanide Metal Switch in the Type I Methanotroph 'Methylotuvimicrobium buryatense' 5GB1C.</title>
        <authorList>
            <person name="Groom J.D."/>
            <person name="Ford S.M."/>
            <person name="Pesesky M.W."/>
            <person name="Lidstrom M.E."/>
        </authorList>
    </citation>
    <scope>NUCLEOTIDE SEQUENCE [LARGE SCALE GENOMIC DNA]</scope>
    <source>
        <strain evidence="12">5GB1C</strain>
    </source>
</reference>
<evidence type="ECO:0000256" key="5">
    <source>
        <dbReference type="ARBA" id="ARBA00022982"/>
    </source>
</evidence>
<feature type="binding site" evidence="8">
    <location>
        <position position="418"/>
    </location>
    <ligand>
        <name>[4Fe-4S] cluster</name>
        <dbReference type="ChEBI" id="CHEBI:49883"/>
        <label>2</label>
    </ligand>
</feature>
<dbReference type="OrthoDB" id="9767754at2"/>
<dbReference type="KEGG" id="mbur:EQU24_17260"/>
<gene>
    <name evidence="11" type="primary">rsxC</name>
    <name evidence="8" type="synonym">rnfC</name>
    <name evidence="11" type="ORF">EQU24_17260</name>
</gene>
<dbReference type="GO" id="GO:0009055">
    <property type="term" value="F:electron transfer activity"/>
    <property type="evidence" value="ECO:0007669"/>
    <property type="project" value="InterPro"/>
</dbReference>
<accession>A0A4P9UTT5</accession>
<dbReference type="InterPro" id="IPR010208">
    <property type="entry name" value="Ion_transpt_RnfC/RsxC"/>
</dbReference>
<dbReference type="RefSeq" id="WP_017842378.1">
    <property type="nucleotide sequence ID" value="NZ_CP035467.1"/>
</dbReference>
<keyword evidence="3 8" id="KW-0479">Metal-binding</keyword>
<evidence type="ECO:0000256" key="1">
    <source>
        <dbReference type="ARBA" id="ARBA00022448"/>
    </source>
</evidence>
<dbReference type="NCBIfam" id="NF003454">
    <property type="entry name" value="PRK05035.1"/>
    <property type="match status" value="1"/>
</dbReference>
<dbReference type="InterPro" id="IPR017896">
    <property type="entry name" value="4Fe4S_Fe-S-bd"/>
</dbReference>
<evidence type="ECO:0000313" key="12">
    <source>
        <dbReference type="Proteomes" id="UP000305881"/>
    </source>
</evidence>
<dbReference type="GO" id="GO:0022900">
    <property type="term" value="P:electron transport chain"/>
    <property type="evidence" value="ECO:0007669"/>
    <property type="project" value="UniProtKB-UniRule"/>
</dbReference>
<dbReference type="Pfam" id="PF10531">
    <property type="entry name" value="SLBB"/>
    <property type="match status" value="1"/>
</dbReference>
<feature type="binding site" evidence="8">
    <location>
        <position position="383"/>
    </location>
    <ligand>
        <name>[4Fe-4S] cluster</name>
        <dbReference type="ChEBI" id="CHEBI:49883"/>
        <label>2</label>
    </ligand>
</feature>
<keyword evidence="8" id="KW-1278">Translocase</keyword>
<comment type="similarity">
    <text evidence="8">Belongs to the 4Fe4S bacterial-type ferredoxin family. RnfC subfamily.</text>
</comment>
<dbReference type="AlphaFoldDB" id="A0A4P9UTT5"/>
<dbReference type="EC" id="7.-.-.-" evidence="8"/>
<feature type="binding site" evidence="8">
    <location>
        <position position="376"/>
    </location>
    <ligand>
        <name>[4Fe-4S] cluster</name>
        <dbReference type="ChEBI" id="CHEBI:49883"/>
        <label>1</label>
    </ligand>
</feature>
<feature type="region of interest" description="Disordered" evidence="9">
    <location>
        <begin position="445"/>
        <end position="491"/>
    </location>
</feature>
<dbReference type="STRING" id="675511.GCA_000341735_03996"/>
<dbReference type="GO" id="GO:0005886">
    <property type="term" value="C:plasma membrane"/>
    <property type="evidence" value="ECO:0007669"/>
    <property type="project" value="UniProtKB-SubCell"/>
</dbReference>
<keyword evidence="6 8" id="KW-0408">Iron</keyword>
<dbReference type="PROSITE" id="PS51379">
    <property type="entry name" value="4FE4S_FER_2"/>
    <property type="match status" value="2"/>
</dbReference>
<dbReference type="InterPro" id="IPR011538">
    <property type="entry name" value="Nuo51_FMN-bd"/>
</dbReference>
<protein>
    <recommendedName>
        <fullName evidence="8">Ion-translocating oxidoreductase complex subunit C</fullName>
        <ecNumber evidence="8">7.-.-.-</ecNumber>
    </recommendedName>
    <alternativeName>
        <fullName evidence="8">Rnf electron transport complex subunit C</fullName>
    </alternativeName>
</protein>
<feature type="binding site" evidence="8">
    <location>
        <position position="373"/>
    </location>
    <ligand>
        <name>[4Fe-4S] cluster</name>
        <dbReference type="ChEBI" id="CHEBI:49883"/>
        <label>1</label>
    </ligand>
</feature>
<dbReference type="Pfam" id="PF13237">
    <property type="entry name" value="Fer4_10"/>
    <property type="match status" value="1"/>
</dbReference>
<keyword evidence="5 8" id="KW-0249">Electron transport</keyword>
<feature type="domain" description="4Fe-4S ferredoxin-type" evidence="10">
    <location>
        <begin position="401"/>
        <end position="432"/>
    </location>
</feature>
<evidence type="ECO:0000259" key="10">
    <source>
        <dbReference type="PROSITE" id="PS51379"/>
    </source>
</evidence>
<dbReference type="PANTHER" id="PTHR43034">
    <property type="entry name" value="ION-TRANSLOCATING OXIDOREDUCTASE COMPLEX SUBUNIT C"/>
    <property type="match status" value="1"/>
</dbReference>
<feature type="binding site" evidence="8">
    <location>
        <position position="379"/>
    </location>
    <ligand>
        <name>[4Fe-4S] cluster</name>
        <dbReference type="ChEBI" id="CHEBI:49883"/>
        <label>1</label>
    </ligand>
</feature>
<evidence type="ECO:0000256" key="8">
    <source>
        <dbReference type="HAMAP-Rule" id="MF_00461"/>
    </source>
</evidence>
<keyword evidence="4 8" id="KW-0677">Repeat</keyword>
<feature type="domain" description="4Fe-4S ferredoxin-type" evidence="10">
    <location>
        <begin position="363"/>
        <end position="393"/>
    </location>
</feature>
<comment type="function">
    <text evidence="8">Part of a membrane-bound complex that couples electron transfer with translocation of ions across the membrane.</text>
</comment>
<evidence type="ECO:0000256" key="3">
    <source>
        <dbReference type="ARBA" id="ARBA00022723"/>
    </source>
</evidence>
<proteinExistence type="inferred from homology"/>
<dbReference type="InterPro" id="IPR026902">
    <property type="entry name" value="RnfC_N"/>
</dbReference>
<evidence type="ECO:0000256" key="2">
    <source>
        <dbReference type="ARBA" id="ARBA00022485"/>
    </source>
</evidence>
<dbReference type="Pfam" id="PF13375">
    <property type="entry name" value="RnfC_N"/>
    <property type="match status" value="1"/>
</dbReference>
<evidence type="ECO:0000256" key="4">
    <source>
        <dbReference type="ARBA" id="ARBA00022737"/>
    </source>
</evidence>
<dbReference type="PROSITE" id="PS00198">
    <property type="entry name" value="4FE4S_FER_1"/>
    <property type="match status" value="1"/>
</dbReference>
<dbReference type="InterPro" id="IPR017900">
    <property type="entry name" value="4Fe4S_Fe_S_CS"/>
</dbReference>
<keyword evidence="8" id="KW-0997">Cell inner membrane</keyword>
<feature type="binding site" evidence="8">
    <location>
        <position position="412"/>
    </location>
    <ligand>
        <name>[4Fe-4S] cluster</name>
        <dbReference type="ChEBI" id="CHEBI:49883"/>
        <label>2</label>
    </ligand>
</feature>
<dbReference type="SUPFAM" id="SSF142019">
    <property type="entry name" value="Nqo1 FMN-binding domain-like"/>
    <property type="match status" value="1"/>
</dbReference>
<dbReference type="Gene3D" id="3.30.70.3270">
    <property type="match status" value="1"/>
</dbReference>
<dbReference type="Pfam" id="PF01512">
    <property type="entry name" value="Complex1_51K"/>
    <property type="match status" value="1"/>
</dbReference>
<comment type="cofactor">
    <cofactor evidence="8">
        <name>[4Fe-4S] cluster</name>
        <dbReference type="ChEBI" id="CHEBI:49883"/>
    </cofactor>
    <text evidence="8">Binds 2 [4Fe-4S] clusters per subunit.</text>
</comment>
<dbReference type="SUPFAM" id="SSF46548">
    <property type="entry name" value="alpha-helical ferredoxin"/>
    <property type="match status" value="1"/>
</dbReference>
<comment type="subcellular location">
    <subcellularLocation>
        <location evidence="8">Cell inner membrane</location>
        <topology evidence="8">Peripheral membrane protein</topology>
    </subcellularLocation>
</comment>
<dbReference type="HAMAP" id="MF_00461">
    <property type="entry name" value="RsxC_RnfC"/>
    <property type="match status" value="1"/>
</dbReference>
<keyword evidence="1 8" id="KW-0813">Transport</keyword>
<evidence type="ECO:0000256" key="7">
    <source>
        <dbReference type="ARBA" id="ARBA00023014"/>
    </source>
</evidence>
<dbReference type="Gene3D" id="3.40.50.11540">
    <property type="entry name" value="NADH-ubiquinone oxidoreductase 51kDa subunit"/>
    <property type="match status" value="1"/>
</dbReference>